<dbReference type="Proteomes" id="UP000631653">
    <property type="component" value="Unassembled WGS sequence"/>
</dbReference>
<keyword evidence="2" id="KW-1185">Reference proteome</keyword>
<comment type="caution">
    <text evidence="1">The sequence shown here is derived from an EMBL/GenBank/DDBJ whole genome shotgun (WGS) entry which is preliminary data.</text>
</comment>
<sequence length="226" mass="24553">MDVDKLQQKVAYGLQKAATVTGVTVTQLRPATSIMPTTSDAIAQLKCLIDSSASFSGTTPLSWGHKFAYAAIDTTSIETGDYLLVNIDDNIPNLIQDMFFVARFEPWKPLLIVQTNTTISFLESDLSTDDSSLGYRPPEGPVWEKDSPIASGWRVSMLQAGSSGRSLSHLGTDVSVGTWEILMPAIPEITIHQGLRIQDSSNNCYHVSTVEITTFGLHLTATADQT</sequence>
<evidence type="ECO:0000313" key="1">
    <source>
        <dbReference type="EMBL" id="NHN88865.1"/>
    </source>
</evidence>
<reference evidence="1 2" key="1">
    <citation type="journal article" date="2020" name="Int. J. Syst. Evol. Microbiol.">
        <title>Novel acetic acid bacteria from cider fermentations: Acetobacter conturbans sp. nov. and Acetobacter fallax sp. nov.</title>
        <authorList>
            <person name="Sombolestani A.S."/>
            <person name="Cleenwerck I."/>
            <person name="Cnockaert M."/>
            <person name="Borremans W."/>
            <person name="Wieme A.D."/>
            <person name="De Vuyst L."/>
            <person name="Vandamme P."/>
        </authorList>
    </citation>
    <scope>NUCLEOTIDE SEQUENCE [LARGE SCALE GENOMIC DNA]</scope>
    <source>
        <strain evidence="1 2">LMG 1627</strain>
    </source>
</reference>
<dbReference type="EMBL" id="WOSY01000008">
    <property type="protein sequence ID" value="NHN88865.1"/>
    <property type="molecule type" value="Genomic_DNA"/>
</dbReference>
<dbReference type="RefSeq" id="WP_173570193.1">
    <property type="nucleotide sequence ID" value="NZ_WOSY01000008.1"/>
</dbReference>
<name>A0ABX0K3R9_9PROT</name>
<evidence type="ECO:0000313" key="2">
    <source>
        <dbReference type="Proteomes" id="UP000631653"/>
    </source>
</evidence>
<proteinExistence type="predicted"/>
<accession>A0ABX0K3R9</accession>
<protein>
    <submittedName>
        <fullName evidence="1">Uncharacterized protein</fullName>
    </submittedName>
</protein>
<gene>
    <name evidence="1" type="ORF">GOB81_09500</name>
</gene>
<organism evidence="1 2">
    <name type="scientific">Acetobacter conturbans</name>
    <dbReference type="NCBI Taxonomy" id="1737472"/>
    <lineage>
        <taxon>Bacteria</taxon>
        <taxon>Pseudomonadati</taxon>
        <taxon>Pseudomonadota</taxon>
        <taxon>Alphaproteobacteria</taxon>
        <taxon>Acetobacterales</taxon>
        <taxon>Acetobacteraceae</taxon>
        <taxon>Acetobacter</taxon>
    </lineage>
</organism>